<reference evidence="4" key="1">
    <citation type="submission" date="2014-03" db="EMBL/GenBank/DDBJ databases">
        <authorList>
            <person name="Genoscope - CEA"/>
        </authorList>
    </citation>
    <scope>NUCLEOTIDE SEQUENCE [LARGE SCALE GENOMIC DNA]</scope>
    <source>
        <strain evidence="4">CF27</strain>
    </source>
</reference>
<dbReference type="Gene3D" id="3.30.420.40">
    <property type="match status" value="1"/>
</dbReference>
<dbReference type="InterPro" id="IPR043129">
    <property type="entry name" value="ATPase_NBD"/>
</dbReference>
<evidence type="ECO:0000313" key="5">
    <source>
        <dbReference type="EMBL" id="OCB01321.1"/>
    </source>
</evidence>
<keyword evidence="9" id="KW-1185">Reference proteome</keyword>
<evidence type="ECO:0000313" key="9">
    <source>
        <dbReference type="Proteomes" id="UP000193925"/>
    </source>
</evidence>
<dbReference type="Gene3D" id="3.30.420.150">
    <property type="entry name" value="Exopolyphosphatase. Domain 2"/>
    <property type="match status" value="1"/>
</dbReference>
<dbReference type="EMBL" id="CP059488">
    <property type="protein sequence ID" value="QQD71707.1"/>
    <property type="molecule type" value="Genomic_DNA"/>
</dbReference>
<dbReference type="FunFam" id="3.30.420.40:FF:000023">
    <property type="entry name" value="Guanosine-5'-triphosphate,3'-diphosphate pyrophosphatase"/>
    <property type="match status" value="1"/>
</dbReference>
<name>A0A060USM2_9PROT</name>
<dbReference type="Proteomes" id="UP000595420">
    <property type="component" value="Chromosome"/>
</dbReference>
<dbReference type="AlphaFoldDB" id="A0A060USM2"/>
<dbReference type="Proteomes" id="UP000093129">
    <property type="component" value="Unassembled WGS sequence"/>
</dbReference>
<evidence type="ECO:0000313" key="10">
    <source>
        <dbReference type="Proteomes" id="UP000595420"/>
    </source>
</evidence>
<dbReference type="Pfam" id="PF02541">
    <property type="entry name" value="Ppx-GppA"/>
    <property type="match status" value="1"/>
</dbReference>
<dbReference type="Gene3D" id="1.10.3210.10">
    <property type="entry name" value="Hypothetical protein af1432"/>
    <property type="match status" value="1"/>
</dbReference>
<dbReference type="SUPFAM" id="SSF109604">
    <property type="entry name" value="HD-domain/PDEase-like"/>
    <property type="match status" value="1"/>
</dbReference>
<proteinExistence type="predicted"/>
<reference evidence="5 8" key="3">
    <citation type="submission" date="2016-07" db="EMBL/GenBank/DDBJ databases">
        <title>Draft genome of a psychrotolerant acidophile Acidithiobacillus ferrivorans strain YL15.</title>
        <authorList>
            <person name="Peng T."/>
            <person name="Ma L."/>
            <person name="Nan M."/>
            <person name="An N."/>
            <person name="Wang M."/>
            <person name="Qiu G."/>
            <person name="Zeng W."/>
        </authorList>
    </citation>
    <scope>NUCLEOTIDE SEQUENCE [LARGE SCALE GENOMIC DNA]</scope>
    <source>
        <strain evidence="5 8">YL15</strain>
    </source>
</reference>
<feature type="domain" description="Ppx/GppA phosphatase C-terminal" evidence="3">
    <location>
        <begin position="318"/>
        <end position="492"/>
    </location>
</feature>
<evidence type="ECO:0000256" key="1">
    <source>
        <dbReference type="ARBA" id="ARBA00022801"/>
    </source>
</evidence>
<dbReference type="InterPro" id="IPR030673">
    <property type="entry name" value="PyroPPase_GppA_Ppx"/>
</dbReference>
<dbReference type="InterPro" id="IPR050273">
    <property type="entry name" value="GppA/Ppx_hydrolase"/>
</dbReference>
<dbReference type="PANTHER" id="PTHR30005:SF0">
    <property type="entry name" value="RETROGRADE REGULATION PROTEIN 2"/>
    <property type="match status" value="1"/>
</dbReference>
<dbReference type="RefSeq" id="WP_035194379.1">
    <property type="nucleotide sequence ID" value="NZ_CCCS020000049.1"/>
</dbReference>
<dbReference type="InterPro" id="IPR048950">
    <property type="entry name" value="Ppx_GppA_C"/>
</dbReference>
<dbReference type="EMBL" id="MASQ01000148">
    <property type="protein sequence ID" value="OCB01321.1"/>
    <property type="molecule type" value="Genomic_DNA"/>
</dbReference>
<dbReference type="EMBL" id="LT841305">
    <property type="protein sequence ID" value="SMH67770.1"/>
    <property type="molecule type" value="Genomic_DNA"/>
</dbReference>
<evidence type="ECO:0000259" key="3">
    <source>
        <dbReference type="Pfam" id="PF21447"/>
    </source>
</evidence>
<evidence type="ECO:0000259" key="2">
    <source>
        <dbReference type="Pfam" id="PF02541"/>
    </source>
</evidence>
<reference evidence="4" key="2">
    <citation type="submission" date="2014-07" db="EMBL/GenBank/DDBJ databases">
        <title>Initial genome analysis of the psychrotolerant acidophile Acidithiobacillus ferrivorans CF27: insights into iron and sulfur oxidation pathways and into biofilm formation.</title>
        <authorList>
            <person name="Talla E."/>
            <person name="Hedrich S."/>
            <person name="Mangenot S."/>
            <person name="Ji B."/>
            <person name="Johnson D.B."/>
            <person name="Barbe V."/>
            <person name="Bonnefoy V."/>
        </authorList>
    </citation>
    <scope>NUCLEOTIDE SEQUENCE [LARGE SCALE GENOMIC DNA]</scope>
    <source>
        <strain evidence="4">CF27</strain>
    </source>
</reference>
<dbReference type="GO" id="GO:0004309">
    <property type="term" value="F:exopolyphosphatase activity"/>
    <property type="evidence" value="ECO:0007669"/>
    <property type="project" value="UniProtKB-EC"/>
</dbReference>
<keyword evidence="1 4" id="KW-0378">Hydrolase</keyword>
<dbReference type="InterPro" id="IPR003695">
    <property type="entry name" value="Ppx_GppA_N"/>
</dbReference>
<evidence type="ECO:0000313" key="6">
    <source>
        <dbReference type="EMBL" id="QQD71707.1"/>
    </source>
</evidence>
<dbReference type="GO" id="GO:0008894">
    <property type="term" value="F:guanosine-5'-triphosphate,3'-diphosphate diphosphatase activity"/>
    <property type="evidence" value="ECO:0007669"/>
    <property type="project" value="UniProtKB-EC"/>
</dbReference>
<dbReference type="Proteomes" id="UP000193925">
    <property type="component" value="Chromosome AFERRI"/>
</dbReference>
<reference evidence="6 10" key="5">
    <citation type="submission" date="2020-07" db="EMBL/GenBank/DDBJ databases">
        <title>Complete genome sequence analysis of Acidithiobacillus ferrivorans XJFY6S-08 reveals extreme environmental adaptation to alpine acid mine drainage.</title>
        <authorList>
            <person name="Yan L."/>
            <person name="Ni Y."/>
        </authorList>
    </citation>
    <scope>NUCLEOTIDE SEQUENCE [LARGE SCALE GENOMIC DNA]</scope>
    <source>
        <strain evidence="6 10">XJFY6S-08</strain>
    </source>
</reference>
<sequence>MAEPTATAELANFLAAVDLGSNSFHMVVAEEIGSDIRLHDRLREGVRLAAGLRDDGSLDPAVEQRALDCLARFGQRLRGIRPERVRVIGTNTLRHASAAEGFVHAIETTLGYPLEIVAGREEARLVYLGVAHSLAVDADERRLVADIGGGSTELIAGRGFTPNLRESLHFGCVASTRAYFPDELITVAACERLEKRVRMALEPMLDDFLRHGWDQAVGSSGTIKAIARVLAENGQGLRITHVGMHWLREQMIRLGSVPALTQLRGLKADRAAVFPGGFIILFALFESLRLQEIRFSEGALREGAIYDLLGRIHQEDTREMSIRGLQERFHSQVQRNQGVAQWAEHFFMTAATSWPLHGGHRQWLHWAALTHDIGLDIAHSGFHKHGEYVWQNADIAGFSRREQGVVAALVRTQRKRLPGLIQLRALGIAAEDVVALQQLAVLLRLAILFHRGTALLTAPPGLTVSGKKLVLALPPQWLTEMPLMAADLEQEQEWITPDFHLQW</sequence>
<organism evidence="4">
    <name type="scientific">Acidithiobacillus ferrivorans</name>
    <dbReference type="NCBI Taxonomy" id="160808"/>
    <lineage>
        <taxon>Bacteria</taxon>
        <taxon>Pseudomonadati</taxon>
        <taxon>Pseudomonadota</taxon>
        <taxon>Acidithiobacillia</taxon>
        <taxon>Acidithiobacillales</taxon>
        <taxon>Acidithiobacillaceae</taxon>
        <taxon>Acidithiobacillus</taxon>
    </lineage>
</organism>
<dbReference type="CDD" id="cd24053">
    <property type="entry name" value="ASKHA_NBD_EcPPX-GppA-like"/>
    <property type="match status" value="1"/>
</dbReference>
<dbReference type="PIRSF" id="PIRSF001267">
    <property type="entry name" value="Pyrophosphatase_GppA_Ppx"/>
    <property type="match status" value="1"/>
</dbReference>
<evidence type="ECO:0000313" key="7">
    <source>
        <dbReference type="EMBL" id="SMH67770.1"/>
    </source>
</evidence>
<accession>A0A060USM2</accession>
<dbReference type="EC" id="3.6.1.40" evidence="4"/>
<protein>
    <submittedName>
        <fullName evidence="5">Exopolyphosphatase</fullName>
        <ecNumber evidence="7">3.6.1.11</ecNumber>
    </submittedName>
    <submittedName>
        <fullName evidence="6">Ppx/GppA family phosphatase</fullName>
    </submittedName>
    <submittedName>
        <fullName evidence="4">Putative Guanosine-5'-triphosphate,3'-diphosphate diphosphatase GppA</fullName>
        <ecNumber evidence="4">3.6.1.40</ecNumber>
    </submittedName>
</protein>
<dbReference type="Pfam" id="PF21447">
    <property type="entry name" value="Ppx-GppA_III"/>
    <property type="match status" value="1"/>
</dbReference>
<gene>
    <name evidence="7" type="primary">ppx</name>
    <name evidence="7" type="ORF">AFERRI_50972</name>
    <name evidence="4" type="ORF">AFERRI_530305</name>
    <name evidence="5" type="ORF">BBC27_04510</name>
    <name evidence="6" type="ORF">H2515_09580</name>
</gene>
<dbReference type="EMBL" id="CCCS020000049">
    <property type="protein sequence ID" value="CDQ11410.1"/>
    <property type="molecule type" value="Genomic_DNA"/>
</dbReference>
<dbReference type="EC" id="3.6.1.11" evidence="7"/>
<dbReference type="SUPFAM" id="SSF53067">
    <property type="entry name" value="Actin-like ATPase domain"/>
    <property type="match status" value="2"/>
</dbReference>
<dbReference type="PANTHER" id="PTHR30005">
    <property type="entry name" value="EXOPOLYPHOSPHATASE"/>
    <property type="match status" value="1"/>
</dbReference>
<evidence type="ECO:0000313" key="8">
    <source>
        <dbReference type="Proteomes" id="UP000093129"/>
    </source>
</evidence>
<feature type="domain" description="Ppx/GppA phosphatase N-terminal" evidence="2">
    <location>
        <begin position="36"/>
        <end position="310"/>
    </location>
</feature>
<reference evidence="7 9" key="4">
    <citation type="submission" date="2017-03" db="EMBL/GenBank/DDBJ databases">
        <authorList>
            <person name="Regsiter A."/>
            <person name="William W."/>
        </authorList>
    </citation>
    <scope>NUCLEOTIDE SEQUENCE [LARGE SCALE GENOMIC DNA]</scope>
    <source>
        <strain evidence="7">PRJEB5721</strain>
    </source>
</reference>
<evidence type="ECO:0000313" key="4">
    <source>
        <dbReference type="EMBL" id="CDQ11410.1"/>
    </source>
</evidence>